<proteinExistence type="predicted"/>
<reference evidence="2" key="1">
    <citation type="submission" date="2022-08" db="UniProtKB">
        <authorList>
            <consortium name="EnsemblMetazoa"/>
        </authorList>
    </citation>
    <scope>IDENTIFICATION</scope>
    <source>
        <strain evidence="2">EBRO</strain>
    </source>
</reference>
<evidence type="ECO:0000256" key="1">
    <source>
        <dbReference type="SAM" id="MobiDB-lite"/>
    </source>
</evidence>
<feature type="compositionally biased region" description="Polar residues" evidence="1">
    <location>
        <begin position="334"/>
        <end position="349"/>
    </location>
</feature>
<dbReference type="VEuPathDB" id="VectorBase:AATE013321"/>
<evidence type="ECO:0008006" key="3">
    <source>
        <dbReference type="Google" id="ProtNLM"/>
    </source>
</evidence>
<dbReference type="EMBL" id="AXCP01008998">
    <property type="status" value="NOT_ANNOTATED_CDS"/>
    <property type="molecule type" value="Genomic_DNA"/>
</dbReference>
<accession>A0A182J8D7</accession>
<protein>
    <recommendedName>
        <fullName evidence="3">Peptidase aspartic putative domain-containing protein</fullName>
    </recommendedName>
</protein>
<dbReference type="EMBL" id="AXCP01008997">
    <property type="status" value="NOT_ANNOTATED_CDS"/>
    <property type="molecule type" value="Genomic_DNA"/>
</dbReference>
<sequence length="534" mass="59696">MAGTPEHLIDTLLAKIRRAPPLKEDRLDNLLDFAISVEEICATVRGSEAEHRFDGPVLRELVDLLPWHLKIDWGRHCVSRPTKTLGEFGTFMRQLKSALLHVVSSSPQPVDRRAHQAAHHVSVHTTSEMMPKNTRLAAQCICDGGCKTLVECWAYWQLEVSQRWNHVRANGHCRSCLKTHKGPCKDSKPCGRDGCMAKHHRSLHDTELSITVSGSENAGKHYELLAVRTVRSLGLPPQAVDEREIAARYQHLSTVPVKSYQWESPRLLIGIDNYRLSCPLKTVEGAPHEPVATKTRIGWVIAGVCASQIGGSKRAILGVHALPCSCHHHQQRNYQQETGGGSPNASSSVGAHRAAQAGRWFASGIGRTTARHKPSNLKPEEKEKRRIRRRRKMQAAPEQTEAEALEQEHRGPIGQKLQQPNELSISLDDAPFPVEQLAEAKLLVAPDDSAPAIWNLRKRMKRYQPVLTLPKKTWLSSSITTNPADAGQKDTRAITSREKCVGCTCSRDSAKHSSDRLPTRNFRHFSHNFEHERI</sequence>
<dbReference type="EnsemblMetazoa" id="AATE013321-RA">
    <property type="protein sequence ID" value="AATE013321-PA.1"/>
    <property type="gene ID" value="AATE013321"/>
</dbReference>
<dbReference type="PANTHER" id="PTHR47331">
    <property type="entry name" value="PHD-TYPE DOMAIN-CONTAINING PROTEIN"/>
    <property type="match status" value="1"/>
</dbReference>
<evidence type="ECO:0000313" key="2">
    <source>
        <dbReference type="EnsemblMetazoa" id="AATE013321-PA.1"/>
    </source>
</evidence>
<feature type="region of interest" description="Disordered" evidence="1">
    <location>
        <begin position="364"/>
        <end position="413"/>
    </location>
</feature>
<feature type="region of interest" description="Disordered" evidence="1">
    <location>
        <begin position="334"/>
        <end position="353"/>
    </location>
</feature>
<dbReference type="AlphaFoldDB" id="A0A182J8D7"/>
<organism evidence="2">
    <name type="scientific">Anopheles atroparvus</name>
    <name type="common">European mosquito</name>
    <dbReference type="NCBI Taxonomy" id="41427"/>
    <lineage>
        <taxon>Eukaryota</taxon>
        <taxon>Metazoa</taxon>
        <taxon>Ecdysozoa</taxon>
        <taxon>Arthropoda</taxon>
        <taxon>Hexapoda</taxon>
        <taxon>Insecta</taxon>
        <taxon>Pterygota</taxon>
        <taxon>Neoptera</taxon>
        <taxon>Endopterygota</taxon>
        <taxon>Diptera</taxon>
        <taxon>Nematocera</taxon>
        <taxon>Culicoidea</taxon>
        <taxon>Culicidae</taxon>
        <taxon>Anophelinae</taxon>
        <taxon>Anopheles</taxon>
    </lineage>
</organism>
<name>A0A182J8D7_ANOAO</name>
<dbReference type="STRING" id="41427.A0A182J8D7"/>